<dbReference type="EMBL" id="JANIGO010000001">
    <property type="protein sequence ID" value="MCQ8894882.1"/>
    <property type="molecule type" value="Genomic_DNA"/>
</dbReference>
<sequence length="81" mass="8836">MNEWPEQYPGLDVPPRHLKRWEDHAKTLIIVCISLGFAGLLLGHGDLAHASNQTIAGWTSLQGWFTDGWNGAYDAGASGAF</sequence>
<protein>
    <submittedName>
        <fullName evidence="2">Uncharacterized protein</fullName>
    </submittedName>
</protein>
<gene>
    <name evidence="2" type="ORF">NQT62_00325</name>
</gene>
<keyword evidence="3" id="KW-1185">Reference proteome</keyword>
<proteinExistence type="predicted"/>
<dbReference type="RefSeq" id="WP_256762529.1">
    <property type="nucleotide sequence ID" value="NZ_JANIGO010000001.1"/>
</dbReference>
<dbReference type="Proteomes" id="UP001204142">
    <property type="component" value="Unassembled WGS sequence"/>
</dbReference>
<reference evidence="2 3" key="1">
    <citation type="submission" date="2022-07" db="EMBL/GenBank/DDBJ databases">
        <authorList>
            <person name="Xamxidin M."/>
            <person name="Wu M."/>
        </authorList>
    </citation>
    <scope>NUCLEOTIDE SEQUENCE [LARGE SCALE GENOMIC DNA]</scope>
    <source>
        <strain evidence="2 3">NBRC 111650</strain>
    </source>
</reference>
<comment type="caution">
    <text evidence="2">The sequence shown here is derived from an EMBL/GenBank/DDBJ whole genome shotgun (WGS) entry which is preliminary data.</text>
</comment>
<evidence type="ECO:0000313" key="3">
    <source>
        <dbReference type="Proteomes" id="UP001204142"/>
    </source>
</evidence>
<name>A0ABT1WBJ0_9BURK</name>
<evidence type="ECO:0000256" key="1">
    <source>
        <dbReference type="SAM" id="Phobius"/>
    </source>
</evidence>
<evidence type="ECO:0000313" key="2">
    <source>
        <dbReference type="EMBL" id="MCQ8894882.1"/>
    </source>
</evidence>
<keyword evidence="1" id="KW-1133">Transmembrane helix</keyword>
<keyword evidence="1" id="KW-0472">Membrane</keyword>
<organism evidence="2 3">
    <name type="scientific">Limnobacter humi</name>
    <dbReference type="NCBI Taxonomy" id="1778671"/>
    <lineage>
        <taxon>Bacteria</taxon>
        <taxon>Pseudomonadati</taxon>
        <taxon>Pseudomonadota</taxon>
        <taxon>Betaproteobacteria</taxon>
        <taxon>Burkholderiales</taxon>
        <taxon>Burkholderiaceae</taxon>
        <taxon>Limnobacter</taxon>
    </lineage>
</organism>
<accession>A0ABT1WBJ0</accession>
<feature type="transmembrane region" description="Helical" evidence="1">
    <location>
        <begin position="24"/>
        <end position="43"/>
    </location>
</feature>
<keyword evidence="1" id="KW-0812">Transmembrane</keyword>